<organism evidence="1">
    <name type="scientific">Escherichia coli</name>
    <dbReference type="NCBI Taxonomy" id="562"/>
    <lineage>
        <taxon>Bacteria</taxon>
        <taxon>Pseudomonadati</taxon>
        <taxon>Pseudomonadota</taxon>
        <taxon>Gammaproteobacteria</taxon>
        <taxon>Enterobacterales</taxon>
        <taxon>Enterobacteriaceae</taxon>
        <taxon>Escherichia</taxon>
    </lineage>
</organism>
<evidence type="ECO:0000313" key="1">
    <source>
        <dbReference type="EMBL" id="QIZ19204.1"/>
    </source>
</evidence>
<gene>
    <name evidence="1" type="ORF">pRT18-1_294k_tetX_00109</name>
</gene>
<name>A0A6H1PXA9_ECOLX</name>
<sequence length="160" mass="17271">MSAFQQDFPVTLEGSALGGHQLLPEALAHLLQGIVGHAHHMELIDHDAGLWQHRLDRCSVGIPHVHADDLDLLPVFHLHQVVGHHVLTAGGQQVEQGPLLDVGQDAAVALVQVQLVNAENAGRLEAVPAPQEFGAGVENVAYRLLVQARNIIKSKLLKIH</sequence>
<reference evidence="1" key="1">
    <citation type="submission" date="2020-03" db="EMBL/GenBank/DDBJ databases">
        <title>Deciphering the structural diversity and classification of mobile tigecycline resistance gene tet(X)-bearing plasmidome among bacteria.</title>
        <authorList>
            <person name="Li R."/>
            <person name="Lu X."/>
            <person name="Peng K."/>
            <person name="Liu Z."/>
            <person name="Li Y."/>
            <person name="Liu Y."/>
            <person name="Xiao X."/>
            <person name="Wang Z."/>
        </authorList>
    </citation>
    <scope>NUCLEOTIDE SEQUENCE</scope>
    <source>
        <strain evidence="1">RT18-1</strain>
        <plasmid evidence="1">pRT18-1_294k_tetX</plasmid>
    </source>
</reference>
<dbReference type="EMBL" id="MT219824">
    <property type="protein sequence ID" value="QIZ19204.1"/>
    <property type="molecule type" value="Genomic_DNA"/>
</dbReference>
<keyword evidence="1" id="KW-0614">Plasmid</keyword>
<protein>
    <submittedName>
        <fullName evidence="1">Uncharacterized protein</fullName>
    </submittedName>
</protein>
<dbReference type="AlphaFoldDB" id="A0A6H1PXA9"/>
<accession>A0A6H1PXA9</accession>
<geneLocation type="plasmid" evidence="1">
    <name>pRT18-1_294k_tetX</name>
</geneLocation>
<proteinExistence type="predicted"/>